<sequence>MASRLLDAHRYLVRHAITPSLGLVNVKVACAKVGPPYSKLAQRRYLTPAYPKISPGRPTTVRTSPKSHNVFGDSVRSCAPRACFSTTNERRDSRPASELASVDIDKSGLRRNAVGVQLLSPSLQRQLFPENTAQKPSDAITQISLNHLRDNDLSPTGAAVLPEINFDLPPLQGNNIREHFHRLGDDVAEPYLGLSKRFAEVELPPMPETWCVDQPGWYRYDRESGKAEPVEDLADEQLVCFDVEVLYKISPYPVMATAATPNAWYSWLSPAVFAAEDDTKSGIPSTLIPISRSHPDQPKIIVGHNVGYDRSKVLEEYHVERTRNRWLDTLALHVSTKGITSVQRPAWQRRKKEKHQAKEHWSQSERIINEYEGAEHEDVDVASTGKNADSWDDGERWEDITSANALSEVARLHLGIKVDKAIRDEFGNADITSAAQLRPNLQKLLAYCAKDVDVTHKVLQKVLPLFLLSCPHPASFAGALTMGNPFLPIDKSWKEYIQNADKKYRELAGGVKGVLWELAYKLKQRGKVEGDPWSEQLDWEPKSARWNDPFIPEESRSLSQDVAPREATPDLETLGSDTDGTSTSSSLGDEGEMEQPEETSESNILSGKEQTEEQSIEVKKEQSTEEEQGMLQLPSLEANLIDVSPTAESTSNPRWLAKGRMWLKGKPTTAKLGDILPYILRVTYKGQPLVESREHRWVIAVPKDDSSPASVYGEKLSFSHAEDYRLQALSDQYTFHRPMTKAKIASPFTKARRADWVSGIFSSPYGKSCMSLLAGELRESRVSDLNKAVEAFRRDGRESVQGRVLDWRDASEPTKVKVPPTPTPRKVTPNKRVTGLHGTWPKWFWDLVPGGMNALPPGELDLTVRKRVAPLLLRLQWKGFPVFYSREHGWLYRVPKEQWCEDDLTEGVGFTKFKDGADAQLEADKPGVYVKVPHHAGKDANVGNPLAKTFLRYIENGTLASAPAEAGSADNGIASAASDAMNMNAQCSYWISARERIIDQMDIYAKDIGTMGFDNAAEKSNDLGIILPRVITMGTVTRRAVEATWLTASNAKKNRVGSELKAMVRAPPGYAIVGADVDSEELWIASVMGDAQFGMHGATAIGWMTLEGTKAAGTDLHSKTAKILKTTRDNAKVFNYSRIYGAGIKHAVQLLKQVNATLTDQEAMDLATNLYVATKGKKTAANRWKRKEAGAPEDALKSLWHGGSESYLFNTLESIAASPLPQTPALGCGVTDALKRVYLPKNGPFGTDYLPSRINWVVQSSGVDYLHLLIIGMEYLIKKYGISARYMISVHDELRYLVEEQDKYRAALALQIANAWTRALLCYNLGLHELPQGVTFFSAVDIDRYLRKEVDMPCVTPSQPVPLERGESLDIESLLEITNGELGPVKDSSDDWIQNRDVTLTQVAAPPDLNSSLHESYLRVQAGKGEKAALNYIKQYNARQLNSLKPNIGDKDVQHRPSYRAAAVLEDYENID</sequence>
<dbReference type="EMBL" id="JASBWS010000003">
    <property type="protein sequence ID" value="KAJ9116748.1"/>
    <property type="molecule type" value="Genomic_DNA"/>
</dbReference>
<keyword evidence="2" id="KW-1185">Reference proteome</keyword>
<protein>
    <submittedName>
        <fullName evidence="1">Uncharacterized protein</fullName>
    </submittedName>
</protein>
<reference evidence="1" key="1">
    <citation type="submission" date="2023-04" db="EMBL/GenBank/DDBJ databases">
        <title>Draft Genome sequencing of Naganishia species isolated from polar environments using Oxford Nanopore Technology.</title>
        <authorList>
            <person name="Leo P."/>
            <person name="Venkateswaran K."/>
        </authorList>
    </citation>
    <scope>NUCLEOTIDE SEQUENCE</scope>
    <source>
        <strain evidence="1">MNA-CCFEE 5262</strain>
    </source>
</reference>
<organism evidence="1 2">
    <name type="scientific">Naganishia adeliensis</name>
    <dbReference type="NCBI Taxonomy" id="92952"/>
    <lineage>
        <taxon>Eukaryota</taxon>
        <taxon>Fungi</taxon>
        <taxon>Dikarya</taxon>
        <taxon>Basidiomycota</taxon>
        <taxon>Agaricomycotina</taxon>
        <taxon>Tremellomycetes</taxon>
        <taxon>Filobasidiales</taxon>
        <taxon>Filobasidiaceae</taxon>
        <taxon>Naganishia</taxon>
    </lineage>
</organism>
<gene>
    <name evidence="1" type="ORF">QFC20_000684</name>
</gene>
<proteinExistence type="predicted"/>
<evidence type="ECO:0000313" key="2">
    <source>
        <dbReference type="Proteomes" id="UP001230649"/>
    </source>
</evidence>
<accession>A0ACC2WZ57</accession>
<name>A0ACC2WZ57_9TREE</name>
<dbReference type="Proteomes" id="UP001230649">
    <property type="component" value="Unassembled WGS sequence"/>
</dbReference>
<evidence type="ECO:0000313" key="1">
    <source>
        <dbReference type="EMBL" id="KAJ9116748.1"/>
    </source>
</evidence>
<comment type="caution">
    <text evidence="1">The sequence shown here is derived from an EMBL/GenBank/DDBJ whole genome shotgun (WGS) entry which is preliminary data.</text>
</comment>